<sequence>NGLNAASPFVHTCAFLDCSHDRNSLSRPNSTDATSSLTIARVARVSIALRSVHKNQLKMKRQLSNSRIFNIALVSVS</sequence>
<feature type="non-terminal residue" evidence="1">
    <location>
        <position position="1"/>
    </location>
</feature>
<feature type="non-terminal residue" evidence="1">
    <location>
        <position position="77"/>
    </location>
</feature>
<evidence type="ECO:0000313" key="1">
    <source>
        <dbReference type="EMBL" id="JAA85020.1"/>
    </source>
</evidence>
<organism evidence="1">
    <name type="scientific">Pararge aegeria</name>
    <name type="common">speckled wood butterfly</name>
    <dbReference type="NCBI Taxonomy" id="116150"/>
    <lineage>
        <taxon>Eukaryota</taxon>
        <taxon>Metazoa</taxon>
        <taxon>Ecdysozoa</taxon>
        <taxon>Arthropoda</taxon>
        <taxon>Hexapoda</taxon>
        <taxon>Insecta</taxon>
        <taxon>Pterygota</taxon>
        <taxon>Neoptera</taxon>
        <taxon>Endopterygota</taxon>
        <taxon>Lepidoptera</taxon>
        <taxon>Glossata</taxon>
        <taxon>Ditrysia</taxon>
        <taxon>Papilionoidea</taxon>
        <taxon>Nymphalidae</taxon>
        <taxon>Satyrinae</taxon>
        <taxon>Satyrini</taxon>
        <taxon>Parargina</taxon>
        <taxon>Pararge</taxon>
    </lineage>
</organism>
<reference evidence="1" key="1">
    <citation type="journal article" date="2013" name="BMC Genomics">
        <title>Unscrambling butterfly oogenesis.</title>
        <authorList>
            <person name="Carter J.M."/>
            <person name="Baker S.C."/>
            <person name="Pink R."/>
            <person name="Carter D.R."/>
            <person name="Collins A."/>
            <person name="Tomlin J."/>
            <person name="Gibbs M."/>
            <person name="Breuker C.J."/>
        </authorList>
    </citation>
    <scope>NUCLEOTIDE SEQUENCE</scope>
    <source>
        <tissue evidence="1">Ovary</tissue>
    </source>
</reference>
<dbReference type="AlphaFoldDB" id="S4PDD4"/>
<name>S4PDD4_9NEOP</name>
<protein>
    <submittedName>
        <fullName evidence="1">Uncharacterized protein</fullName>
    </submittedName>
</protein>
<accession>S4PDD4</accession>
<proteinExistence type="predicted"/>
<dbReference type="EMBL" id="GAIX01007540">
    <property type="protein sequence ID" value="JAA85020.1"/>
    <property type="molecule type" value="Transcribed_RNA"/>
</dbReference>
<reference evidence="1" key="2">
    <citation type="submission" date="2013-05" db="EMBL/GenBank/DDBJ databases">
        <authorList>
            <person name="Carter J.-M."/>
            <person name="Baker S.C."/>
            <person name="Pink R."/>
            <person name="Carter D.R.F."/>
            <person name="Collins A."/>
            <person name="Tomlin J."/>
            <person name="Gibbs M."/>
            <person name="Breuker C.J."/>
        </authorList>
    </citation>
    <scope>NUCLEOTIDE SEQUENCE</scope>
    <source>
        <tissue evidence="1">Ovary</tissue>
    </source>
</reference>